<name>A0AAV7JUF9_9METZ</name>
<dbReference type="Proteomes" id="UP001165289">
    <property type="component" value="Unassembled WGS sequence"/>
</dbReference>
<dbReference type="SMART" id="SM00054">
    <property type="entry name" value="EFh"/>
    <property type="match status" value="2"/>
</dbReference>
<dbReference type="InterPro" id="IPR011992">
    <property type="entry name" value="EF-hand-dom_pair"/>
</dbReference>
<dbReference type="AlphaFoldDB" id="A0AAV7JUF9"/>
<feature type="domain" description="EF-hand" evidence="5">
    <location>
        <begin position="39"/>
        <end position="74"/>
    </location>
</feature>
<feature type="coiled-coil region" evidence="4">
    <location>
        <begin position="148"/>
        <end position="179"/>
    </location>
</feature>
<gene>
    <name evidence="6" type="ORF">LOD99_4650</name>
</gene>
<evidence type="ECO:0000313" key="7">
    <source>
        <dbReference type="Proteomes" id="UP001165289"/>
    </source>
</evidence>
<keyword evidence="7" id="KW-1185">Reference proteome</keyword>
<dbReference type="InterPro" id="IPR002048">
    <property type="entry name" value="EF_hand_dom"/>
</dbReference>
<organism evidence="6 7">
    <name type="scientific">Oopsacas minuta</name>
    <dbReference type="NCBI Taxonomy" id="111878"/>
    <lineage>
        <taxon>Eukaryota</taxon>
        <taxon>Metazoa</taxon>
        <taxon>Porifera</taxon>
        <taxon>Hexactinellida</taxon>
        <taxon>Hexasterophora</taxon>
        <taxon>Lyssacinosida</taxon>
        <taxon>Leucopsacidae</taxon>
        <taxon>Oopsacas</taxon>
    </lineage>
</organism>
<reference evidence="6 7" key="1">
    <citation type="journal article" date="2023" name="BMC Biol.">
        <title>The compact genome of the sponge Oopsacas minuta (Hexactinellida) is lacking key metazoan core genes.</title>
        <authorList>
            <person name="Santini S."/>
            <person name="Schenkelaars Q."/>
            <person name="Jourda C."/>
            <person name="Duchesne M."/>
            <person name="Belahbib H."/>
            <person name="Rocher C."/>
            <person name="Selva M."/>
            <person name="Riesgo A."/>
            <person name="Vervoort M."/>
            <person name="Leys S.P."/>
            <person name="Kodjabachian L."/>
            <person name="Le Bivic A."/>
            <person name="Borchiellini C."/>
            <person name="Claverie J.M."/>
            <person name="Renard E."/>
        </authorList>
    </citation>
    <scope>NUCLEOTIDE SEQUENCE [LARGE SCALE GENOMIC DNA]</scope>
    <source>
        <strain evidence="6">SPO-2</strain>
    </source>
</reference>
<comment type="caution">
    <text evidence="6">The sequence shown here is derived from an EMBL/GenBank/DDBJ whole genome shotgun (WGS) entry which is preliminary data.</text>
</comment>
<dbReference type="PANTHER" id="PTHR13025:SF6">
    <property type="entry name" value="EF-HAND DOMAIN-CONTAINING PROTEIN-RELATED"/>
    <property type="match status" value="1"/>
</dbReference>
<feature type="domain" description="EF-hand" evidence="5">
    <location>
        <begin position="75"/>
        <end position="110"/>
    </location>
</feature>
<evidence type="ECO:0000313" key="6">
    <source>
        <dbReference type="EMBL" id="KAI6652105.1"/>
    </source>
</evidence>
<keyword evidence="4" id="KW-0175">Coiled coil</keyword>
<dbReference type="Gene3D" id="1.10.238.10">
    <property type="entry name" value="EF-hand"/>
    <property type="match status" value="1"/>
</dbReference>
<evidence type="ECO:0000256" key="2">
    <source>
        <dbReference type="ARBA" id="ARBA00022737"/>
    </source>
</evidence>
<dbReference type="InterPro" id="IPR049025">
    <property type="entry name" value="AIF-1_EF_pair"/>
</dbReference>
<dbReference type="CDD" id="cd00051">
    <property type="entry name" value="EFh"/>
    <property type="match status" value="1"/>
</dbReference>
<dbReference type="EMBL" id="JAKMXF010000300">
    <property type="protein sequence ID" value="KAI6652105.1"/>
    <property type="molecule type" value="Genomic_DNA"/>
</dbReference>
<sequence length="184" mass="20683">MSELGQILARRGRINEGEEASKPGTHGSIYAEFKELSIPEIKEYKKTFEKYDVDKSNFIDMMELKLMMEKLGAPQTHLGLKAMIKEVDEDMDNQISFREFLLIFRKAGTGELIADGLSVIAKSCNVAEEGVKGAKSFFEAKAAEVSKGARFEEEMKAEKEKKAKEAEEARLRKEAFKAKSSAFK</sequence>
<keyword evidence="1" id="KW-0479">Metal-binding</keyword>
<dbReference type="FunFam" id="1.10.238.10:FF:000112">
    <property type="entry name" value="EF-hand domain family, member D2"/>
    <property type="match status" value="1"/>
</dbReference>
<dbReference type="PANTHER" id="PTHR13025">
    <property type="entry name" value="EF-HAND DOMAIN-CONTAINING PROTEIN D"/>
    <property type="match status" value="1"/>
</dbReference>
<dbReference type="PROSITE" id="PS00018">
    <property type="entry name" value="EF_HAND_1"/>
    <property type="match status" value="2"/>
</dbReference>
<protein>
    <submittedName>
        <fullName evidence="6">EF-hand domain-containing protein D2-like</fullName>
    </submittedName>
</protein>
<proteinExistence type="predicted"/>
<evidence type="ECO:0000256" key="4">
    <source>
        <dbReference type="SAM" id="Coils"/>
    </source>
</evidence>
<dbReference type="PROSITE" id="PS50222">
    <property type="entry name" value="EF_HAND_2"/>
    <property type="match status" value="2"/>
</dbReference>
<keyword evidence="2" id="KW-0677">Repeat</keyword>
<evidence type="ECO:0000259" key="5">
    <source>
        <dbReference type="PROSITE" id="PS50222"/>
    </source>
</evidence>
<keyword evidence="3" id="KW-0106">Calcium</keyword>
<dbReference type="GO" id="GO:0005509">
    <property type="term" value="F:calcium ion binding"/>
    <property type="evidence" value="ECO:0007669"/>
    <property type="project" value="InterPro"/>
</dbReference>
<dbReference type="InterPro" id="IPR018247">
    <property type="entry name" value="EF_Hand_1_Ca_BS"/>
</dbReference>
<dbReference type="InterPro" id="IPR040365">
    <property type="entry name" value="EFHD1/2"/>
</dbReference>
<evidence type="ECO:0000256" key="3">
    <source>
        <dbReference type="ARBA" id="ARBA00022837"/>
    </source>
</evidence>
<dbReference type="Pfam" id="PF21008">
    <property type="entry name" value="AIF-1"/>
    <property type="match status" value="1"/>
</dbReference>
<evidence type="ECO:0000256" key="1">
    <source>
        <dbReference type="ARBA" id="ARBA00022723"/>
    </source>
</evidence>
<dbReference type="SUPFAM" id="SSF47473">
    <property type="entry name" value="EF-hand"/>
    <property type="match status" value="1"/>
</dbReference>
<accession>A0AAV7JUF9</accession>